<feature type="compositionally biased region" description="Basic and acidic residues" evidence="1">
    <location>
        <begin position="81"/>
        <end position="94"/>
    </location>
</feature>
<feature type="region of interest" description="Disordered" evidence="1">
    <location>
        <begin position="54"/>
        <end position="94"/>
    </location>
</feature>
<dbReference type="Proteomes" id="UP000326757">
    <property type="component" value="Unassembled WGS sequence"/>
</dbReference>
<evidence type="ECO:0000313" key="3">
    <source>
        <dbReference type="Proteomes" id="UP000326757"/>
    </source>
</evidence>
<organism evidence="2 3">
    <name type="scientific">Monilinia laxa</name>
    <name type="common">Brown rot fungus</name>
    <name type="synonym">Sclerotinia laxa</name>
    <dbReference type="NCBI Taxonomy" id="61186"/>
    <lineage>
        <taxon>Eukaryota</taxon>
        <taxon>Fungi</taxon>
        <taxon>Dikarya</taxon>
        <taxon>Ascomycota</taxon>
        <taxon>Pezizomycotina</taxon>
        <taxon>Leotiomycetes</taxon>
        <taxon>Helotiales</taxon>
        <taxon>Sclerotiniaceae</taxon>
        <taxon>Monilinia</taxon>
    </lineage>
</organism>
<dbReference type="AlphaFoldDB" id="A0A5N6JVR6"/>
<gene>
    <name evidence="2" type="ORF">EYC80_008253</name>
</gene>
<name>A0A5N6JVR6_MONLA</name>
<reference evidence="2 3" key="1">
    <citation type="submission" date="2019-06" db="EMBL/GenBank/DDBJ databases">
        <title>Genome Sequence of the Brown Rot Fungal Pathogen Monilinia laxa.</title>
        <authorList>
            <person name="De Miccolis Angelini R.M."/>
            <person name="Landi L."/>
            <person name="Abate D."/>
            <person name="Pollastro S."/>
            <person name="Romanazzi G."/>
            <person name="Faretra F."/>
        </authorList>
    </citation>
    <scope>NUCLEOTIDE SEQUENCE [LARGE SCALE GENOMIC DNA]</scope>
    <source>
        <strain evidence="2 3">Mlax316</strain>
    </source>
</reference>
<protein>
    <submittedName>
        <fullName evidence="2">Uncharacterized protein</fullName>
    </submittedName>
</protein>
<comment type="caution">
    <text evidence="2">The sequence shown here is derived from an EMBL/GenBank/DDBJ whole genome shotgun (WGS) entry which is preliminary data.</text>
</comment>
<dbReference type="EMBL" id="VIGI01000013">
    <property type="protein sequence ID" value="KAB8292544.1"/>
    <property type="molecule type" value="Genomic_DNA"/>
</dbReference>
<accession>A0A5N6JVR6</accession>
<evidence type="ECO:0000313" key="2">
    <source>
        <dbReference type="EMBL" id="KAB8292544.1"/>
    </source>
</evidence>
<sequence>MIHHTINLQTPQTIHSTDTFQRARASQNQEMALAAQIDYPTINFKIRPQPYVRSSRKPDFLATGKKPASANTLGSSDEPQDISRDGRTAEVKIR</sequence>
<proteinExistence type="predicted"/>
<keyword evidence="3" id="KW-1185">Reference proteome</keyword>
<evidence type="ECO:0000256" key="1">
    <source>
        <dbReference type="SAM" id="MobiDB-lite"/>
    </source>
</evidence>